<dbReference type="AlphaFoldDB" id="A0A843WE84"/>
<name>A0A843WE84_COLES</name>
<evidence type="ECO:0000313" key="2">
    <source>
        <dbReference type="EMBL" id="MQM05098.1"/>
    </source>
</evidence>
<evidence type="ECO:0000256" key="1">
    <source>
        <dbReference type="SAM" id="MobiDB-lite"/>
    </source>
</evidence>
<reference evidence="2" key="1">
    <citation type="submission" date="2017-07" db="EMBL/GenBank/DDBJ databases">
        <title>Taro Niue Genome Assembly and Annotation.</title>
        <authorList>
            <person name="Atibalentja N."/>
            <person name="Keating K."/>
            <person name="Fields C.J."/>
        </authorList>
    </citation>
    <scope>NUCLEOTIDE SEQUENCE</scope>
    <source>
        <strain evidence="2">Niue_2</strain>
        <tissue evidence="2">Leaf</tissue>
    </source>
</reference>
<sequence length="33" mass="3495">MVIGSCIQHGTRTPPQEPPSRPQFGIGTSTRSA</sequence>
<evidence type="ECO:0000313" key="3">
    <source>
        <dbReference type="Proteomes" id="UP000652761"/>
    </source>
</evidence>
<dbReference type="EMBL" id="NMUH01003345">
    <property type="protein sequence ID" value="MQM05098.1"/>
    <property type="molecule type" value="Genomic_DNA"/>
</dbReference>
<gene>
    <name evidence="2" type="ORF">Taro_037906</name>
</gene>
<organism evidence="2 3">
    <name type="scientific">Colocasia esculenta</name>
    <name type="common">Wild taro</name>
    <name type="synonym">Arum esculentum</name>
    <dbReference type="NCBI Taxonomy" id="4460"/>
    <lineage>
        <taxon>Eukaryota</taxon>
        <taxon>Viridiplantae</taxon>
        <taxon>Streptophyta</taxon>
        <taxon>Embryophyta</taxon>
        <taxon>Tracheophyta</taxon>
        <taxon>Spermatophyta</taxon>
        <taxon>Magnoliopsida</taxon>
        <taxon>Liliopsida</taxon>
        <taxon>Araceae</taxon>
        <taxon>Aroideae</taxon>
        <taxon>Colocasieae</taxon>
        <taxon>Colocasia</taxon>
    </lineage>
</organism>
<keyword evidence="3" id="KW-1185">Reference proteome</keyword>
<proteinExistence type="predicted"/>
<protein>
    <submittedName>
        <fullName evidence="2">Uncharacterized protein</fullName>
    </submittedName>
</protein>
<comment type="caution">
    <text evidence="2">The sequence shown here is derived from an EMBL/GenBank/DDBJ whole genome shotgun (WGS) entry which is preliminary data.</text>
</comment>
<feature type="region of interest" description="Disordered" evidence="1">
    <location>
        <begin position="1"/>
        <end position="33"/>
    </location>
</feature>
<accession>A0A843WE84</accession>
<dbReference type="Proteomes" id="UP000652761">
    <property type="component" value="Unassembled WGS sequence"/>
</dbReference>